<evidence type="ECO:0000259" key="9">
    <source>
        <dbReference type="PROSITE" id="PS50850"/>
    </source>
</evidence>
<dbReference type="RefSeq" id="WP_130303137.1">
    <property type="nucleotide sequence ID" value="NZ_SHKO01000001.1"/>
</dbReference>
<feature type="transmembrane region" description="Helical" evidence="8">
    <location>
        <begin position="75"/>
        <end position="98"/>
    </location>
</feature>
<dbReference type="PANTHER" id="PTHR23513:SF9">
    <property type="entry name" value="ENTEROBACTIN EXPORTER ENTS"/>
    <property type="match status" value="1"/>
</dbReference>
<feature type="transmembrane region" description="Helical" evidence="8">
    <location>
        <begin position="323"/>
        <end position="345"/>
    </location>
</feature>
<evidence type="ECO:0000256" key="4">
    <source>
        <dbReference type="ARBA" id="ARBA00022692"/>
    </source>
</evidence>
<dbReference type="PANTHER" id="PTHR23513">
    <property type="entry name" value="INTEGRAL MEMBRANE EFFLUX PROTEIN-RELATED"/>
    <property type="match status" value="1"/>
</dbReference>
<dbReference type="Pfam" id="PF05977">
    <property type="entry name" value="MFS_3"/>
    <property type="match status" value="1"/>
</dbReference>
<feature type="transmembrane region" description="Helical" evidence="8">
    <location>
        <begin position="257"/>
        <end position="277"/>
    </location>
</feature>
<dbReference type="InterPro" id="IPR020846">
    <property type="entry name" value="MFS_dom"/>
</dbReference>
<feature type="transmembrane region" description="Helical" evidence="8">
    <location>
        <begin position="422"/>
        <end position="444"/>
    </location>
</feature>
<evidence type="ECO:0000256" key="3">
    <source>
        <dbReference type="ARBA" id="ARBA00022475"/>
    </source>
</evidence>
<dbReference type="CDD" id="cd06173">
    <property type="entry name" value="MFS_MefA_like"/>
    <property type="match status" value="1"/>
</dbReference>
<evidence type="ECO:0000256" key="2">
    <source>
        <dbReference type="ARBA" id="ARBA00022448"/>
    </source>
</evidence>
<keyword evidence="2" id="KW-0813">Transport</keyword>
<keyword evidence="4 8" id="KW-0812">Transmembrane</keyword>
<feature type="transmembrane region" description="Helical" evidence="8">
    <location>
        <begin position="292"/>
        <end position="311"/>
    </location>
</feature>
<sequence>MNESAEDGSSPSPARGRESASRKRRQWSRMTLDIDPLLHSSAFRSLYLARSVSLLSIAILAVAVAWQVYAISGSSLHVAGVSIGLAAGSLVGLVWGGALADRADRRRTMIWGRSGYVAVVVLLCANSLRAEPGLTEIYLATLLSGLTSGISAPALMAALPRLVPPHQLAAAGALNALTMELSRLIGPLIAGALLARVGLAACFIVVLVGATLVPILLARLPRDLLRPDAQGDRAQSAKPPVFVQWRDGLRYVRHNRIIACLLGLDLVMMLFASVHVLMPQLAREVLQGGPQMVGYLYAAPACGALLVALTSGWTRQLARPGRLVVVCALLWGMAIAFTGVAAGGLTHGLPWGVWPILVFLAMAGMADTASDIVRGALLQIHTPDALRGRVSGLWLLQGYLGPALGGLQAGALASLWSPGRALVIGGSACALAVGLFSSVPNIGLRRSLWQADIKTGTELEPSEPGQAS</sequence>
<evidence type="ECO:0000256" key="7">
    <source>
        <dbReference type="SAM" id="MobiDB-lite"/>
    </source>
</evidence>
<keyword evidence="11" id="KW-1185">Reference proteome</keyword>
<keyword evidence="5 8" id="KW-1133">Transmembrane helix</keyword>
<dbReference type="AlphaFoldDB" id="A0A4Q7VPX5"/>
<feature type="transmembrane region" description="Helical" evidence="8">
    <location>
        <begin position="393"/>
        <end position="416"/>
    </location>
</feature>
<feature type="domain" description="Major facilitator superfamily (MFS) profile" evidence="9">
    <location>
        <begin position="37"/>
        <end position="443"/>
    </location>
</feature>
<comment type="caution">
    <text evidence="10">The sequence shown here is derived from an EMBL/GenBank/DDBJ whole genome shotgun (WGS) entry which is preliminary data.</text>
</comment>
<keyword evidence="3" id="KW-1003">Cell membrane</keyword>
<proteinExistence type="predicted"/>
<dbReference type="Gene3D" id="1.20.1250.20">
    <property type="entry name" value="MFS general substrate transporter like domains"/>
    <property type="match status" value="1"/>
</dbReference>
<dbReference type="GO" id="GO:0005886">
    <property type="term" value="C:plasma membrane"/>
    <property type="evidence" value="ECO:0007669"/>
    <property type="project" value="UniProtKB-SubCell"/>
</dbReference>
<gene>
    <name evidence="10" type="ORF">EV681_0271</name>
</gene>
<evidence type="ECO:0000256" key="5">
    <source>
        <dbReference type="ARBA" id="ARBA00022989"/>
    </source>
</evidence>
<comment type="subcellular location">
    <subcellularLocation>
        <location evidence="1">Cell membrane</location>
        <topology evidence="1">Multi-pass membrane protein</topology>
    </subcellularLocation>
</comment>
<feature type="region of interest" description="Disordered" evidence="7">
    <location>
        <begin position="1"/>
        <end position="24"/>
    </location>
</feature>
<evidence type="ECO:0000313" key="11">
    <source>
        <dbReference type="Proteomes" id="UP000293398"/>
    </source>
</evidence>
<evidence type="ECO:0000256" key="8">
    <source>
        <dbReference type="SAM" id="Phobius"/>
    </source>
</evidence>
<feature type="transmembrane region" description="Helical" evidence="8">
    <location>
        <begin position="136"/>
        <end position="156"/>
    </location>
</feature>
<dbReference type="InterPro" id="IPR036259">
    <property type="entry name" value="MFS_trans_sf"/>
</dbReference>
<feature type="transmembrane region" description="Helical" evidence="8">
    <location>
        <begin position="47"/>
        <end position="69"/>
    </location>
</feature>
<keyword evidence="6 8" id="KW-0472">Membrane</keyword>
<evidence type="ECO:0000256" key="6">
    <source>
        <dbReference type="ARBA" id="ARBA00023136"/>
    </source>
</evidence>
<feature type="transmembrane region" description="Helical" evidence="8">
    <location>
        <begin position="351"/>
        <end position="373"/>
    </location>
</feature>
<dbReference type="PROSITE" id="PS50850">
    <property type="entry name" value="MFS"/>
    <property type="match status" value="1"/>
</dbReference>
<dbReference type="SUPFAM" id="SSF103473">
    <property type="entry name" value="MFS general substrate transporter"/>
    <property type="match status" value="1"/>
</dbReference>
<dbReference type="Proteomes" id="UP000293398">
    <property type="component" value="Unassembled WGS sequence"/>
</dbReference>
<dbReference type="InterPro" id="IPR010290">
    <property type="entry name" value="TM_effector"/>
</dbReference>
<evidence type="ECO:0000256" key="1">
    <source>
        <dbReference type="ARBA" id="ARBA00004651"/>
    </source>
</evidence>
<name>A0A4Q7VPX5_9BURK</name>
<dbReference type="OrthoDB" id="7283966at2"/>
<evidence type="ECO:0000313" key="10">
    <source>
        <dbReference type="EMBL" id="RZT98493.1"/>
    </source>
</evidence>
<accession>A0A4Q7VPX5</accession>
<feature type="transmembrane region" description="Helical" evidence="8">
    <location>
        <begin position="197"/>
        <end position="217"/>
    </location>
</feature>
<reference evidence="10 11" key="1">
    <citation type="submission" date="2019-02" db="EMBL/GenBank/DDBJ databases">
        <title>Genomic Encyclopedia of Type Strains, Phase IV (KMG-IV): sequencing the most valuable type-strain genomes for metagenomic binning, comparative biology and taxonomic classification.</title>
        <authorList>
            <person name="Goeker M."/>
        </authorList>
    </citation>
    <scope>NUCLEOTIDE SEQUENCE [LARGE SCALE GENOMIC DNA]</scope>
    <source>
        <strain evidence="10 11">DSM 23814</strain>
    </source>
</reference>
<dbReference type="GO" id="GO:0022857">
    <property type="term" value="F:transmembrane transporter activity"/>
    <property type="evidence" value="ECO:0007669"/>
    <property type="project" value="InterPro"/>
</dbReference>
<protein>
    <submittedName>
        <fullName evidence="10">ENTS family enterobactin (Siderophore) exporter</fullName>
    </submittedName>
</protein>
<dbReference type="EMBL" id="SHKO01000001">
    <property type="protein sequence ID" value="RZT98493.1"/>
    <property type="molecule type" value="Genomic_DNA"/>
</dbReference>
<organism evidence="10 11">
    <name type="scientific">Advenella incenata</name>
    <dbReference type="NCBI Taxonomy" id="267800"/>
    <lineage>
        <taxon>Bacteria</taxon>
        <taxon>Pseudomonadati</taxon>
        <taxon>Pseudomonadota</taxon>
        <taxon>Betaproteobacteria</taxon>
        <taxon>Burkholderiales</taxon>
        <taxon>Alcaligenaceae</taxon>
    </lineage>
</organism>